<dbReference type="InterPro" id="IPR000582">
    <property type="entry name" value="Acyl-CoA-binding_protein"/>
</dbReference>
<dbReference type="PANTHER" id="PTHR23310:SF62">
    <property type="entry name" value="ACYL-COA BINDING PROTEIN 1, ISOFORM A"/>
    <property type="match status" value="1"/>
</dbReference>
<dbReference type="Proteomes" id="UP001501508">
    <property type="component" value="Unassembled WGS sequence"/>
</dbReference>
<sequence>MENVFFEGPVLWSQIDANMHLRHSAYADFAAQARLGLLEHAGFSMQVISPLKLGPILFREELIYLREIVVNDQVRVTAEMTRCRPDGSRWSFRQEIYRQDGVKAAIINVDGAWIDLEKRKLGSLPENLAKAFLSRIPKSTDFVFDEPKKTDSSMNLEDKFQQAQADSKTLSERPDNDTLLSLYALFKQGSTGDAPEEGPSNPFDIVGKAKHEAWKKLKGMPSREAREKYIALVEKLKSEA</sequence>
<dbReference type="InterPro" id="IPR014352">
    <property type="entry name" value="FERM/acyl-CoA-bd_prot_sf"/>
</dbReference>
<protein>
    <recommendedName>
        <fullName evidence="2">ACB domain-containing protein</fullName>
    </recommendedName>
</protein>
<evidence type="ECO:0000313" key="4">
    <source>
        <dbReference type="Proteomes" id="UP001501508"/>
    </source>
</evidence>
<name>A0ABP8LZM1_9BACT</name>
<dbReference type="SUPFAM" id="SSF54637">
    <property type="entry name" value="Thioesterase/thiol ester dehydrase-isomerase"/>
    <property type="match status" value="1"/>
</dbReference>
<dbReference type="Pfam" id="PF13279">
    <property type="entry name" value="4HBT_2"/>
    <property type="match status" value="1"/>
</dbReference>
<evidence type="ECO:0000313" key="3">
    <source>
        <dbReference type="EMBL" id="GAA4439770.1"/>
    </source>
</evidence>
<organism evidence="3 4">
    <name type="scientific">Ravibacter arvi</name>
    <dbReference type="NCBI Taxonomy" id="2051041"/>
    <lineage>
        <taxon>Bacteria</taxon>
        <taxon>Pseudomonadati</taxon>
        <taxon>Bacteroidota</taxon>
        <taxon>Cytophagia</taxon>
        <taxon>Cytophagales</taxon>
        <taxon>Spirosomataceae</taxon>
        <taxon>Ravibacter</taxon>
    </lineage>
</organism>
<dbReference type="CDD" id="cd00586">
    <property type="entry name" value="4HBT"/>
    <property type="match status" value="1"/>
</dbReference>
<dbReference type="SUPFAM" id="SSF47027">
    <property type="entry name" value="Acyl-CoA binding protein"/>
    <property type="match status" value="1"/>
</dbReference>
<keyword evidence="1" id="KW-0446">Lipid-binding</keyword>
<dbReference type="PROSITE" id="PS51228">
    <property type="entry name" value="ACB_2"/>
    <property type="match status" value="1"/>
</dbReference>
<dbReference type="PRINTS" id="PR00689">
    <property type="entry name" value="ACOABINDINGP"/>
</dbReference>
<dbReference type="InterPro" id="IPR029069">
    <property type="entry name" value="HotDog_dom_sf"/>
</dbReference>
<gene>
    <name evidence="3" type="ORF">GCM10023091_22470</name>
</gene>
<dbReference type="Gene3D" id="3.10.129.10">
    <property type="entry name" value="Hotdog Thioesterase"/>
    <property type="match status" value="1"/>
</dbReference>
<comment type="caution">
    <text evidence="3">The sequence shown here is derived from an EMBL/GenBank/DDBJ whole genome shotgun (WGS) entry which is preliminary data.</text>
</comment>
<proteinExistence type="predicted"/>
<feature type="domain" description="ACB" evidence="2">
    <location>
        <begin position="156"/>
        <end position="240"/>
    </location>
</feature>
<dbReference type="InterPro" id="IPR035984">
    <property type="entry name" value="Acyl-CoA-binding_sf"/>
</dbReference>
<reference evidence="4" key="1">
    <citation type="journal article" date="2019" name="Int. J. Syst. Evol. Microbiol.">
        <title>The Global Catalogue of Microorganisms (GCM) 10K type strain sequencing project: providing services to taxonomists for standard genome sequencing and annotation.</title>
        <authorList>
            <consortium name="The Broad Institute Genomics Platform"/>
            <consortium name="The Broad Institute Genome Sequencing Center for Infectious Disease"/>
            <person name="Wu L."/>
            <person name="Ma J."/>
        </authorList>
    </citation>
    <scope>NUCLEOTIDE SEQUENCE [LARGE SCALE GENOMIC DNA]</scope>
    <source>
        <strain evidence="4">JCM 31920</strain>
    </source>
</reference>
<evidence type="ECO:0000256" key="1">
    <source>
        <dbReference type="ARBA" id="ARBA00023121"/>
    </source>
</evidence>
<dbReference type="PANTHER" id="PTHR23310">
    <property type="entry name" value="ACYL-COA-BINDING PROTEIN, ACBP"/>
    <property type="match status" value="1"/>
</dbReference>
<evidence type="ECO:0000259" key="2">
    <source>
        <dbReference type="PROSITE" id="PS51228"/>
    </source>
</evidence>
<accession>A0ABP8LZM1</accession>
<dbReference type="Gene3D" id="1.20.80.10">
    <property type="match status" value="1"/>
</dbReference>
<dbReference type="Pfam" id="PF00887">
    <property type="entry name" value="ACBP"/>
    <property type="match status" value="1"/>
</dbReference>
<dbReference type="EMBL" id="BAABEY010000022">
    <property type="protein sequence ID" value="GAA4439770.1"/>
    <property type="molecule type" value="Genomic_DNA"/>
</dbReference>
<keyword evidence="4" id="KW-1185">Reference proteome</keyword>
<dbReference type="RefSeq" id="WP_345028937.1">
    <property type="nucleotide sequence ID" value="NZ_BAABEY010000022.1"/>
</dbReference>